<dbReference type="GO" id="GO:0005634">
    <property type="term" value="C:nucleus"/>
    <property type="evidence" value="ECO:0000318"/>
    <property type="project" value="GO_Central"/>
</dbReference>
<dbReference type="eggNOG" id="KOG3102">
    <property type="taxonomic scope" value="Eukaryota"/>
</dbReference>
<dbReference type="GeneID" id="7048226"/>
<evidence type="ECO:0000256" key="5">
    <source>
        <dbReference type="HAMAP-Rule" id="MF_03040"/>
    </source>
</evidence>
<keyword evidence="1 5" id="KW-0540">Nuclease</keyword>
<organism evidence="7 9">
    <name type="scientific">Schizosaccharomyces japonicus (strain yFS275 / FY16936)</name>
    <name type="common">Fission yeast</name>
    <dbReference type="NCBI Taxonomy" id="402676"/>
    <lineage>
        <taxon>Eukaryota</taxon>
        <taxon>Fungi</taxon>
        <taxon>Dikarya</taxon>
        <taxon>Ascomycota</taxon>
        <taxon>Taphrinomycotina</taxon>
        <taxon>Schizosaccharomycetes</taxon>
        <taxon>Schizosaccharomycetales</taxon>
        <taxon>Schizosaccharomycetaceae</taxon>
        <taxon>Schizosaccharomyces</taxon>
    </lineage>
</organism>
<dbReference type="GO" id="GO:1990838">
    <property type="term" value="F:poly(U)-specific exoribonuclease activity, producing 3' uridine cyclic phosphate ends"/>
    <property type="evidence" value="ECO:0007669"/>
    <property type="project" value="UniProtKB-UniRule"/>
</dbReference>
<dbReference type="STRING" id="402676.B6JYX6"/>
<evidence type="ECO:0000256" key="4">
    <source>
        <dbReference type="ARBA" id="ARBA00023242"/>
    </source>
</evidence>
<evidence type="ECO:0000313" key="9">
    <source>
        <dbReference type="Proteomes" id="UP000001744"/>
    </source>
</evidence>
<feature type="active site" description="Proton donor/acceptor" evidence="5">
    <location>
        <position position="213"/>
    </location>
</feature>
<dbReference type="PANTHER" id="PTHR13522">
    <property type="entry name" value="U6 SNRNA PHOSPHODIESTERASE 1"/>
    <property type="match status" value="1"/>
</dbReference>
<dbReference type="SUPFAM" id="SSF55144">
    <property type="entry name" value="LigT-like"/>
    <property type="match status" value="1"/>
</dbReference>
<dbReference type="GO" id="GO:0000175">
    <property type="term" value="F:3'-5'-RNA exonuclease activity"/>
    <property type="evidence" value="ECO:0000318"/>
    <property type="project" value="GO_Central"/>
</dbReference>
<accession>B6JYX6</accession>
<dbReference type="HOGENOM" id="CLU_1050353_0_0_1"/>
<dbReference type="AlphaFoldDB" id="B6JYX6"/>
<dbReference type="VEuPathDB" id="FungiDB:SJAG_01798"/>
<gene>
    <name evidence="8" type="primary">mpn1</name>
    <name evidence="5" type="synonym">USB1</name>
    <name evidence="7" type="ORF">SJAG_01798</name>
</gene>
<evidence type="ECO:0000256" key="3">
    <source>
        <dbReference type="ARBA" id="ARBA00023239"/>
    </source>
</evidence>
<dbReference type="PANTHER" id="PTHR13522:SF3">
    <property type="entry name" value="U6 SNRNA PHOSPHODIESTERASE 1"/>
    <property type="match status" value="1"/>
</dbReference>
<keyword evidence="9" id="KW-1185">Reference proteome</keyword>
<keyword evidence="4 5" id="KW-0539">Nucleus</keyword>
<feature type="region of interest" description="Disordered" evidence="6">
    <location>
        <begin position="1"/>
        <end position="35"/>
    </location>
</feature>
<dbReference type="InterPro" id="IPR027521">
    <property type="entry name" value="Usb1"/>
</dbReference>
<dbReference type="OrthoDB" id="49151at2759"/>
<dbReference type="JaponicusDB" id="SJAG_01798">
    <property type="gene designation" value="mpn1"/>
</dbReference>
<dbReference type="OMA" id="WAVQIYL"/>
<evidence type="ECO:0000256" key="6">
    <source>
        <dbReference type="SAM" id="MobiDB-lite"/>
    </source>
</evidence>
<dbReference type="Pfam" id="PF09749">
    <property type="entry name" value="HVSL"/>
    <property type="match status" value="1"/>
</dbReference>
<evidence type="ECO:0000313" key="7">
    <source>
        <dbReference type="EMBL" id="EEB06744.2"/>
    </source>
</evidence>
<evidence type="ECO:0000256" key="1">
    <source>
        <dbReference type="ARBA" id="ARBA00022722"/>
    </source>
</evidence>
<dbReference type="EMBL" id="KE651168">
    <property type="protein sequence ID" value="EEB06744.2"/>
    <property type="molecule type" value="Genomic_DNA"/>
</dbReference>
<comment type="subcellular location">
    <subcellularLocation>
        <location evidence="5">Nucleus</location>
    </subcellularLocation>
</comment>
<protein>
    <recommendedName>
        <fullName evidence="5">U6 snRNA phosphodiesterase</fullName>
        <ecNumber evidence="5">3.1.4.-</ecNumber>
    </recommendedName>
</protein>
<dbReference type="Gene3D" id="3.90.1140.10">
    <property type="entry name" value="Cyclic phosphodiesterase"/>
    <property type="match status" value="1"/>
</dbReference>
<feature type="active site" description="Proton donor/acceptor" evidence="5">
    <location>
        <position position="123"/>
    </location>
</feature>
<keyword evidence="2 5" id="KW-0378">Hydrolase</keyword>
<dbReference type="RefSeq" id="XP_002173037.2">
    <property type="nucleotide sequence ID" value="XM_002173001.2"/>
</dbReference>
<keyword evidence="3" id="KW-0456">Lyase</keyword>
<dbReference type="EC" id="3.1.4.-" evidence="5"/>
<comment type="function">
    <text evidence="5">Phosphodiesterase responsible for the U6 snRNA 3' end processing. Acts as an exoribonuclease (RNase) responsible for trimming the poly(U) tract of the last nucleotides in the pre-U6 snRNA molecule, leading to the formation of mature U6 snRNA.</text>
</comment>
<sequence>MAALVNYSSSDSDTDVSSNEIENAPSRPKLSLPEEFENKYRSSPRLLDDPVFHQGRKRTFAHVEGAWTTQSFIEVKLTRSLSSQLQQILKSEIAIEERDDGTPKSNDWVPLFFSELGLAKPLHLTLSSMDCLDYESKESFRVQWKQTLSSAHFQPFSIQLGKVLYLVNEQQTRGFLAWRIHFDEHHLKPLCQKINDLNISFGMQPLRPDFIPHISFCWRKTNPKECEAWSSAISLYEVPSKFDNLVSAIEDLLKSNNTNIPVKSVKLSTGGYLDTLELKEPY</sequence>
<dbReference type="GO" id="GO:0016829">
    <property type="term" value="F:lyase activity"/>
    <property type="evidence" value="ECO:0007669"/>
    <property type="project" value="UniProtKB-KW"/>
</dbReference>
<dbReference type="InterPro" id="IPR009097">
    <property type="entry name" value="Cyclic_Pdiesterase"/>
</dbReference>
<dbReference type="GO" id="GO:0034477">
    <property type="term" value="P:U6 snRNA 3'-end processing"/>
    <property type="evidence" value="ECO:0000318"/>
    <property type="project" value="GO_Central"/>
</dbReference>
<dbReference type="Proteomes" id="UP000001744">
    <property type="component" value="Unassembled WGS sequence"/>
</dbReference>
<feature type="compositionally biased region" description="Low complexity" evidence="6">
    <location>
        <begin position="8"/>
        <end position="18"/>
    </location>
</feature>
<reference evidence="7 9" key="1">
    <citation type="journal article" date="2011" name="Science">
        <title>Comparative functional genomics of the fission yeasts.</title>
        <authorList>
            <person name="Rhind N."/>
            <person name="Chen Z."/>
            <person name="Yassour M."/>
            <person name="Thompson D.A."/>
            <person name="Haas B.J."/>
            <person name="Habib N."/>
            <person name="Wapinski I."/>
            <person name="Roy S."/>
            <person name="Lin M.F."/>
            <person name="Heiman D.I."/>
            <person name="Young S.K."/>
            <person name="Furuya K."/>
            <person name="Guo Y."/>
            <person name="Pidoux A."/>
            <person name="Chen H.M."/>
            <person name="Robbertse B."/>
            <person name="Goldberg J.M."/>
            <person name="Aoki K."/>
            <person name="Bayne E.H."/>
            <person name="Berlin A.M."/>
            <person name="Desjardins C.A."/>
            <person name="Dobbs E."/>
            <person name="Dukaj L."/>
            <person name="Fan L."/>
            <person name="FitzGerald M.G."/>
            <person name="French C."/>
            <person name="Gujja S."/>
            <person name="Hansen K."/>
            <person name="Keifenheim D."/>
            <person name="Levin J.Z."/>
            <person name="Mosher R.A."/>
            <person name="Mueller C.A."/>
            <person name="Pfiffner J."/>
            <person name="Priest M."/>
            <person name="Russ C."/>
            <person name="Smialowska A."/>
            <person name="Swoboda P."/>
            <person name="Sykes S.M."/>
            <person name="Vaughn M."/>
            <person name="Vengrova S."/>
            <person name="Yoder R."/>
            <person name="Zeng Q."/>
            <person name="Allshire R."/>
            <person name="Baulcombe D."/>
            <person name="Birren B.W."/>
            <person name="Brown W."/>
            <person name="Ekwall K."/>
            <person name="Kellis M."/>
            <person name="Leatherwood J."/>
            <person name="Levin H."/>
            <person name="Margalit H."/>
            <person name="Martienssen R."/>
            <person name="Nieduszynski C.A."/>
            <person name="Spatafora J.W."/>
            <person name="Friedman N."/>
            <person name="Dalgaard J.Z."/>
            <person name="Baumann P."/>
            <person name="Niki H."/>
            <person name="Regev A."/>
            <person name="Nusbaum C."/>
        </authorList>
    </citation>
    <scope>NUCLEOTIDE SEQUENCE [LARGE SCALE GENOMIC DNA]</scope>
    <source>
        <strain evidence="9">yFS275 / FY16936</strain>
    </source>
</reference>
<evidence type="ECO:0000256" key="2">
    <source>
        <dbReference type="ARBA" id="ARBA00022801"/>
    </source>
</evidence>
<comment type="similarity">
    <text evidence="5">Belongs to the 2H phosphoesterase superfamily. USB1 family.</text>
</comment>
<dbReference type="HAMAP" id="MF_03040">
    <property type="entry name" value="USB1"/>
    <property type="match status" value="1"/>
</dbReference>
<evidence type="ECO:0000313" key="8">
    <source>
        <dbReference type="JaponicusDB" id="SJAG_01798"/>
    </source>
</evidence>
<proteinExistence type="inferred from homology"/>
<name>B6JYX6_SCHJY</name>